<evidence type="ECO:0000256" key="1">
    <source>
        <dbReference type="SAM" id="MobiDB-lite"/>
    </source>
</evidence>
<reference evidence="2" key="1">
    <citation type="submission" date="2022-10" db="EMBL/GenBank/DDBJ databases">
        <title>The complete genomes of actinobacterial strains from the NBC collection.</title>
        <authorList>
            <person name="Joergensen T.S."/>
            <person name="Alvarez Arevalo M."/>
            <person name="Sterndorff E.B."/>
            <person name="Faurdal D."/>
            <person name="Vuksanovic O."/>
            <person name="Mourched A.-S."/>
            <person name="Charusanti P."/>
            <person name="Shaw S."/>
            <person name="Blin K."/>
            <person name="Weber T."/>
        </authorList>
    </citation>
    <scope>NUCLEOTIDE SEQUENCE</scope>
    <source>
        <strain evidence="2">NBC_01436</strain>
    </source>
</reference>
<dbReference type="RefSeq" id="WP_329353790.1">
    <property type="nucleotide sequence ID" value="NZ_CP109490.1"/>
</dbReference>
<feature type="region of interest" description="Disordered" evidence="1">
    <location>
        <begin position="1"/>
        <end position="21"/>
    </location>
</feature>
<dbReference type="Proteomes" id="UP001431926">
    <property type="component" value="Chromosome"/>
</dbReference>
<gene>
    <name evidence="2" type="ORF">OG367_00075</name>
    <name evidence="3" type="ORF">OG367_39545</name>
</gene>
<evidence type="ECO:0000313" key="4">
    <source>
        <dbReference type="Proteomes" id="UP001431926"/>
    </source>
</evidence>
<dbReference type="EMBL" id="CP109491">
    <property type="protein sequence ID" value="WUX41940.1"/>
    <property type="molecule type" value="Genomic_DNA"/>
</dbReference>
<proteinExistence type="predicted"/>
<dbReference type="EMBL" id="CP109491">
    <property type="protein sequence ID" value="WUX34723.1"/>
    <property type="molecule type" value="Genomic_DNA"/>
</dbReference>
<evidence type="ECO:0000313" key="3">
    <source>
        <dbReference type="EMBL" id="WUX41940.1"/>
    </source>
</evidence>
<accession>A0ABZ1Z877</accession>
<evidence type="ECO:0000313" key="2">
    <source>
        <dbReference type="EMBL" id="WUX34723.1"/>
    </source>
</evidence>
<organism evidence="2 4">
    <name type="scientific">Streptomyces anulatus</name>
    <name type="common">Streptomyces chrysomallus</name>
    <dbReference type="NCBI Taxonomy" id="1892"/>
    <lineage>
        <taxon>Bacteria</taxon>
        <taxon>Bacillati</taxon>
        <taxon>Actinomycetota</taxon>
        <taxon>Actinomycetes</taxon>
        <taxon>Kitasatosporales</taxon>
        <taxon>Streptomycetaceae</taxon>
        <taxon>Streptomyces</taxon>
    </lineage>
</organism>
<keyword evidence="4" id="KW-1185">Reference proteome</keyword>
<sequence>MPRHQSTAAQRARQAQRKTGGKYTVELRQTQAGSRPGPFTLGQLLTACGTAPDWTGENPVVTPEWAPEMFDFAPLGGPVPYSAVLLLLGLLTPTSRSTELELESRNGFHSLIVACSGRRFELVLSQDDYVTERCRVPGCELSPVSAHSIPYCALRHLAARSQDELVEMATGWGNAQREEFSAQNPAAVPLGEEGDQLIAAAVAQCALFPVQAALIASAYERPDMVDVVYFGEQAVQVQHAMDTEYFRLMRVAAATRTRIQKLAGGRCACGAALQIGAGPKVPPQFCSAVCATAAGR</sequence>
<protein>
    <submittedName>
        <fullName evidence="2">Uncharacterized protein</fullName>
    </submittedName>
</protein>
<name>A0ABZ1Z877_STRAQ</name>